<organism evidence="2 3">
    <name type="scientific">Musa troglodytarum</name>
    <name type="common">fe'i banana</name>
    <dbReference type="NCBI Taxonomy" id="320322"/>
    <lineage>
        <taxon>Eukaryota</taxon>
        <taxon>Viridiplantae</taxon>
        <taxon>Streptophyta</taxon>
        <taxon>Embryophyta</taxon>
        <taxon>Tracheophyta</taxon>
        <taxon>Spermatophyta</taxon>
        <taxon>Magnoliopsida</taxon>
        <taxon>Liliopsida</taxon>
        <taxon>Zingiberales</taxon>
        <taxon>Musaceae</taxon>
        <taxon>Musa</taxon>
    </lineage>
</organism>
<keyword evidence="1" id="KW-1133">Transmembrane helix</keyword>
<dbReference type="EMBL" id="CP097506">
    <property type="protein sequence ID" value="URD98261.1"/>
    <property type="molecule type" value="Genomic_DNA"/>
</dbReference>
<proteinExistence type="predicted"/>
<accession>A0A9E7FNL3</accession>
<keyword evidence="1" id="KW-0812">Transmembrane</keyword>
<gene>
    <name evidence="2" type="ORF">MUK42_08219</name>
</gene>
<dbReference type="AlphaFoldDB" id="A0A9E7FNL3"/>
<evidence type="ECO:0000313" key="3">
    <source>
        <dbReference type="Proteomes" id="UP001055439"/>
    </source>
</evidence>
<feature type="transmembrane region" description="Helical" evidence="1">
    <location>
        <begin position="34"/>
        <end position="58"/>
    </location>
</feature>
<reference evidence="2" key="1">
    <citation type="submission" date="2022-05" db="EMBL/GenBank/DDBJ databases">
        <title>The Musa troglodytarum L. genome provides insights into the mechanism of non-climacteric behaviour and enrichment of carotenoids.</title>
        <authorList>
            <person name="Wang J."/>
        </authorList>
    </citation>
    <scope>NUCLEOTIDE SEQUENCE</scope>
    <source>
        <tissue evidence="2">Leaf</tissue>
    </source>
</reference>
<evidence type="ECO:0000313" key="2">
    <source>
        <dbReference type="EMBL" id="URD98261.1"/>
    </source>
</evidence>
<evidence type="ECO:0000256" key="1">
    <source>
        <dbReference type="SAM" id="Phobius"/>
    </source>
</evidence>
<keyword evidence="1" id="KW-0472">Membrane</keyword>
<keyword evidence="3" id="KW-1185">Reference proteome</keyword>
<sequence>MIPMIPNLSPSHQYIILQWLAYVIYGGSQPTPSLFFFFFTSPLCYFPLYLFCFHYIIVLKKLCSFLHP</sequence>
<name>A0A9E7FNL3_9LILI</name>
<feature type="non-terminal residue" evidence="2">
    <location>
        <position position="68"/>
    </location>
</feature>
<protein>
    <submittedName>
        <fullName evidence="2">Uncharacterized protein</fullName>
    </submittedName>
</protein>
<dbReference type="Proteomes" id="UP001055439">
    <property type="component" value="Chromosome 4"/>
</dbReference>